<evidence type="ECO:0000313" key="1">
    <source>
        <dbReference type="EMBL" id="ASV74900.1"/>
    </source>
</evidence>
<accession>A0A286RG12</accession>
<proteinExistence type="predicted"/>
<dbReference type="KEGG" id="ttf:THTE_2298"/>
<reference evidence="1 2" key="1">
    <citation type="journal article" name="Front. Microbiol.">
        <title>Sugar Metabolism of the First Thermophilic Planctomycete Thermogutta terrifontis: Comparative Genomic and Transcriptomic Approaches.</title>
        <authorList>
            <person name="Elcheninov A.G."/>
            <person name="Menzel P."/>
            <person name="Gudbergsdottir S.R."/>
            <person name="Slesarev A.I."/>
            <person name="Kadnikov V.V."/>
            <person name="Krogh A."/>
            <person name="Bonch-Osmolovskaya E.A."/>
            <person name="Peng X."/>
            <person name="Kublanov I.V."/>
        </authorList>
    </citation>
    <scope>NUCLEOTIDE SEQUENCE [LARGE SCALE GENOMIC DNA]</scope>
    <source>
        <strain evidence="1 2">R1</strain>
    </source>
</reference>
<keyword evidence="2" id="KW-1185">Reference proteome</keyword>
<dbReference type="EMBL" id="CP018477">
    <property type="protein sequence ID" value="ASV74900.1"/>
    <property type="molecule type" value="Genomic_DNA"/>
</dbReference>
<gene>
    <name evidence="1" type="ORF">THTE_2298</name>
</gene>
<name>A0A286RG12_9BACT</name>
<dbReference type="AlphaFoldDB" id="A0A286RG12"/>
<sequence length="40" mass="4523">MSGQIYSHRFWDRFAVKWAPAAKNKKAIDAAGFPLMAQRG</sequence>
<dbReference type="Proteomes" id="UP000215086">
    <property type="component" value="Chromosome"/>
</dbReference>
<evidence type="ECO:0000313" key="2">
    <source>
        <dbReference type="Proteomes" id="UP000215086"/>
    </source>
</evidence>
<organism evidence="1 2">
    <name type="scientific">Thermogutta terrifontis</name>
    <dbReference type="NCBI Taxonomy" id="1331910"/>
    <lineage>
        <taxon>Bacteria</taxon>
        <taxon>Pseudomonadati</taxon>
        <taxon>Planctomycetota</taxon>
        <taxon>Planctomycetia</taxon>
        <taxon>Pirellulales</taxon>
        <taxon>Thermoguttaceae</taxon>
        <taxon>Thermogutta</taxon>
    </lineage>
</organism>
<protein>
    <submittedName>
        <fullName evidence="1">Uncharacterized protein</fullName>
    </submittedName>
</protein>